<dbReference type="Proteomes" id="UP000269154">
    <property type="component" value="Unassembled WGS sequence"/>
</dbReference>
<dbReference type="Pfam" id="PF12732">
    <property type="entry name" value="YtxH"/>
    <property type="match status" value="1"/>
</dbReference>
<sequence>MSNKKSGLFISGLLLGSAIGTLTGLLIAPRTGKKTRQLVKKSASAFALLVTDLSTSVKFQADRFSGSTANSWEETLERLREAIAAGLEASQKEREILSQLEAKNSEVSVVINREN</sequence>
<keyword evidence="2" id="KW-1185">Reference proteome</keyword>
<evidence type="ECO:0000313" key="2">
    <source>
        <dbReference type="Proteomes" id="UP000269154"/>
    </source>
</evidence>
<gene>
    <name evidence="1" type="ORF">D5R40_09020</name>
</gene>
<dbReference type="PANTHER" id="PTHR35792">
    <property type="entry name" value="GENERAL STRESS PROTEIN"/>
    <property type="match status" value="1"/>
</dbReference>
<proteinExistence type="predicted"/>
<evidence type="ECO:0000313" key="1">
    <source>
        <dbReference type="EMBL" id="RQH47249.1"/>
    </source>
</evidence>
<dbReference type="PANTHER" id="PTHR35792:SF1">
    <property type="entry name" value="SLL0268 PROTEIN"/>
    <property type="match status" value="1"/>
</dbReference>
<dbReference type="OrthoDB" id="464005at2"/>
<dbReference type="InterPro" id="IPR024623">
    <property type="entry name" value="YtxH"/>
</dbReference>
<comment type="caution">
    <text evidence="1">The sequence shown here is derived from an EMBL/GenBank/DDBJ whole genome shotgun (WGS) entry which is preliminary data.</text>
</comment>
<accession>A0A3N6PG30</accession>
<name>A0A3N6PG30_9CYAN</name>
<dbReference type="RefSeq" id="WP_124144991.1">
    <property type="nucleotide sequence ID" value="NZ_CAWOKI010000062.1"/>
</dbReference>
<dbReference type="EMBL" id="RCBY01000036">
    <property type="protein sequence ID" value="RQH47249.1"/>
    <property type="molecule type" value="Genomic_DNA"/>
</dbReference>
<protein>
    <submittedName>
        <fullName evidence="1">YtxH domain-containing protein</fullName>
    </submittedName>
</protein>
<dbReference type="InterPro" id="IPR052928">
    <property type="entry name" value="Desiccation-related_membrane"/>
</dbReference>
<reference evidence="1 2" key="1">
    <citation type="journal article" date="2018" name="ACS Chem. Biol.">
        <title>Ketoreductase domain dysfunction expands chemodiversity: malyngamide biosynthesis in the cyanobacterium Okeania hirsuta.</title>
        <authorList>
            <person name="Moss N.A."/>
            <person name="Leao T."/>
            <person name="Rankin M."/>
            <person name="McCullough T.M."/>
            <person name="Qu P."/>
            <person name="Korobeynikov A."/>
            <person name="Smith J.L."/>
            <person name="Gerwick L."/>
            <person name="Gerwick W.H."/>
        </authorList>
    </citation>
    <scope>NUCLEOTIDE SEQUENCE [LARGE SCALE GENOMIC DNA]</scope>
    <source>
        <strain evidence="1 2">PAB10Feb10-1</strain>
    </source>
</reference>
<organism evidence="1 2">
    <name type="scientific">Okeania hirsuta</name>
    <dbReference type="NCBI Taxonomy" id="1458930"/>
    <lineage>
        <taxon>Bacteria</taxon>
        <taxon>Bacillati</taxon>
        <taxon>Cyanobacteriota</taxon>
        <taxon>Cyanophyceae</taxon>
        <taxon>Oscillatoriophycideae</taxon>
        <taxon>Oscillatoriales</taxon>
        <taxon>Microcoleaceae</taxon>
        <taxon>Okeania</taxon>
    </lineage>
</organism>
<dbReference type="AlphaFoldDB" id="A0A3N6PG30"/>